<protein>
    <submittedName>
        <fullName evidence="3">Helix-turn-helix transcriptional regulator</fullName>
    </submittedName>
</protein>
<dbReference type="PROSITE" id="PS50943">
    <property type="entry name" value="HTH_CROC1"/>
    <property type="match status" value="1"/>
</dbReference>
<dbReference type="PANTHER" id="PTHR46558:SF4">
    <property type="entry name" value="DNA-BIDING PHAGE PROTEIN"/>
    <property type="match status" value="1"/>
</dbReference>
<dbReference type="Gene3D" id="1.10.260.40">
    <property type="entry name" value="lambda repressor-like DNA-binding domains"/>
    <property type="match status" value="1"/>
</dbReference>
<reference evidence="3" key="1">
    <citation type="submission" date="2022-01" db="EMBL/GenBank/DDBJ databases">
        <authorList>
            <person name="Jo J.-H."/>
            <person name="Im W.-T."/>
        </authorList>
    </citation>
    <scope>NUCLEOTIDE SEQUENCE</scope>
    <source>
        <strain evidence="3">NA20</strain>
    </source>
</reference>
<evidence type="ECO:0000313" key="3">
    <source>
        <dbReference type="EMBL" id="MCG2618159.1"/>
    </source>
</evidence>
<comment type="caution">
    <text evidence="3">The sequence shown here is derived from an EMBL/GenBank/DDBJ whole genome shotgun (WGS) entry which is preliminary data.</text>
</comment>
<dbReference type="SMART" id="SM00530">
    <property type="entry name" value="HTH_XRE"/>
    <property type="match status" value="1"/>
</dbReference>
<keyword evidence="1" id="KW-0238">DNA-binding</keyword>
<keyword evidence="4" id="KW-1185">Reference proteome</keyword>
<name>A0ABS9L113_9BACT</name>
<evidence type="ECO:0000313" key="4">
    <source>
        <dbReference type="Proteomes" id="UP001165367"/>
    </source>
</evidence>
<feature type="domain" description="HTH cro/C1-type" evidence="2">
    <location>
        <begin position="7"/>
        <end position="61"/>
    </location>
</feature>
<gene>
    <name evidence="3" type="ORF">LZZ85_27915</name>
</gene>
<dbReference type="InterPro" id="IPR001387">
    <property type="entry name" value="Cro/C1-type_HTH"/>
</dbReference>
<dbReference type="PANTHER" id="PTHR46558">
    <property type="entry name" value="TRACRIPTIONAL REGULATORY PROTEIN-RELATED-RELATED"/>
    <property type="match status" value="1"/>
</dbReference>
<evidence type="ECO:0000259" key="2">
    <source>
        <dbReference type="PROSITE" id="PS50943"/>
    </source>
</evidence>
<accession>A0ABS9L113</accession>
<dbReference type="CDD" id="cd00093">
    <property type="entry name" value="HTH_XRE"/>
    <property type="match status" value="1"/>
</dbReference>
<evidence type="ECO:0000256" key="1">
    <source>
        <dbReference type="ARBA" id="ARBA00023125"/>
    </source>
</evidence>
<dbReference type="Pfam" id="PF01381">
    <property type="entry name" value="HTH_3"/>
    <property type="match status" value="1"/>
</dbReference>
<dbReference type="SUPFAM" id="SSF47413">
    <property type="entry name" value="lambda repressor-like DNA-binding domains"/>
    <property type="match status" value="1"/>
</dbReference>
<dbReference type="EMBL" id="JAKLTR010000037">
    <property type="protein sequence ID" value="MCG2618159.1"/>
    <property type="molecule type" value="Genomic_DNA"/>
</dbReference>
<dbReference type="Proteomes" id="UP001165367">
    <property type="component" value="Unassembled WGS sequence"/>
</dbReference>
<dbReference type="InterPro" id="IPR010982">
    <property type="entry name" value="Lambda_DNA-bd_dom_sf"/>
</dbReference>
<sequence length="84" mass="8921">MNTVNIITNIRDKKGLGPADLATNSGVSRGMIGKYERGEAVPSINAARKMADALEVSLDHLVREGLHNGLDKKNAEAVARTHAA</sequence>
<dbReference type="RefSeq" id="WP_237877375.1">
    <property type="nucleotide sequence ID" value="NZ_JAKLTR010000037.1"/>
</dbReference>
<proteinExistence type="predicted"/>
<organism evidence="3 4">
    <name type="scientific">Terrimonas ginsenosidimutans</name>
    <dbReference type="NCBI Taxonomy" id="2908004"/>
    <lineage>
        <taxon>Bacteria</taxon>
        <taxon>Pseudomonadati</taxon>
        <taxon>Bacteroidota</taxon>
        <taxon>Chitinophagia</taxon>
        <taxon>Chitinophagales</taxon>
        <taxon>Chitinophagaceae</taxon>
        <taxon>Terrimonas</taxon>
    </lineage>
</organism>